<evidence type="ECO:0000313" key="2">
    <source>
        <dbReference type="EMBL" id="CAH7674972.1"/>
    </source>
</evidence>
<sequence>MDYNLNPTGLEKLEEVVDRDPLRVITRRTESSEWRQEETNQIPSTKIDRRKSLNTPETDGAAMVVEEDEDGIEGAVTKDWMIMITGKRRKLSCLDRFANLQISEDNEWTDSVGPEEDGKLNVIKESFAGSEAGSCPNPGGGIIVDVIVSRNGKTCRTQVTTGQSTKIEERFLSSAGSSSSKKSKSEPVRMTRLFGLLMEDDEEEQHGSCRRSHTGSSTPLEFSSVTVPHFEVDLKEICTSDLLKMLKEMDEKRLYKLRRAL</sequence>
<gene>
    <name evidence="2" type="ORF">PPACK8108_LOCUS9928</name>
</gene>
<dbReference type="AlphaFoldDB" id="A0AAV0AZA2"/>
<evidence type="ECO:0000256" key="1">
    <source>
        <dbReference type="SAM" id="MobiDB-lite"/>
    </source>
</evidence>
<evidence type="ECO:0000313" key="3">
    <source>
        <dbReference type="Proteomes" id="UP001153365"/>
    </source>
</evidence>
<reference evidence="2" key="1">
    <citation type="submission" date="2022-06" db="EMBL/GenBank/DDBJ databases">
        <authorList>
            <consortium name="SYNGENTA / RWTH Aachen University"/>
        </authorList>
    </citation>
    <scope>NUCLEOTIDE SEQUENCE</scope>
</reference>
<keyword evidence="3" id="KW-1185">Reference proteome</keyword>
<feature type="compositionally biased region" description="Basic and acidic residues" evidence="1">
    <location>
        <begin position="28"/>
        <end position="38"/>
    </location>
</feature>
<accession>A0AAV0AZA2</accession>
<dbReference type="Proteomes" id="UP001153365">
    <property type="component" value="Unassembled WGS sequence"/>
</dbReference>
<proteinExistence type="predicted"/>
<feature type="region of interest" description="Disordered" evidence="1">
    <location>
        <begin position="28"/>
        <end position="59"/>
    </location>
</feature>
<dbReference type="EMBL" id="CALTRL010002194">
    <property type="protein sequence ID" value="CAH7674972.1"/>
    <property type="molecule type" value="Genomic_DNA"/>
</dbReference>
<organism evidence="2 3">
    <name type="scientific">Phakopsora pachyrhizi</name>
    <name type="common">Asian soybean rust disease fungus</name>
    <dbReference type="NCBI Taxonomy" id="170000"/>
    <lineage>
        <taxon>Eukaryota</taxon>
        <taxon>Fungi</taxon>
        <taxon>Dikarya</taxon>
        <taxon>Basidiomycota</taxon>
        <taxon>Pucciniomycotina</taxon>
        <taxon>Pucciniomycetes</taxon>
        <taxon>Pucciniales</taxon>
        <taxon>Phakopsoraceae</taxon>
        <taxon>Phakopsora</taxon>
    </lineage>
</organism>
<protein>
    <submittedName>
        <fullName evidence="2">Uncharacterized protein</fullName>
    </submittedName>
</protein>
<comment type="caution">
    <text evidence="2">The sequence shown here is derived from an EMBL/GenBank/DDBJ whole genome shotgun (WGS) entry which is preliminary data.</text>
</comment>
<name>A0AAV0AZA2_PHAPC</name>